<dbReference type="EMBL" id="CP060007">
    <property type="protein sequence ID" value="QNA45082.1"/>
    <property type="molecule type" value="Genomic_DNA"/>
</dbReference>
<protein>
    <submittedName>
        <fullName evidence="3">Histidine kinase</fullName>
    </submittedName>
</protein>
<dbReference type="GO" id="GO:0016020">
    <property type="term" value="C:membrane"/>
    <property type="evidence" value="ECO:0007669"/>
    <property type="project" value="InterPro"/>
</dbReference>
<dbReference type="PANTHER" id="PTHR34220">
    <property type="entry name" value="SENSOR HISTIDINE KINASE YPDA"/>
    <property type="match status" value="1"/>
</dbReference>
<evidence type="ECO:0000256" key="1">
    <source>
        <dbReference type="SAM" id="Phobius"/>
    </source>
</evidence>
<feature type="transmembrane region" description="Helical" evidence="1">
    <location>
        <begin position="41"/>
        <end position="60"/>
    </location>
</feature>
<sequence length="363" mass="42635">MSKWNKPTKLQLYSFVASMPIIDILLNFILYDEKLFHEINIWLVSFPLIFVIGIGSWRGHVFIGNYIKHRFHGLKQTKKRILLQSFCLIPFMSFSVTLIFLFYDAFHILGYHFSTEDFKQGLIVGFCVNLIFETLYEADYVLERYKESVEEKQHMQQLSMFHEFDSLKNQVNPHFLFNCFNTLSSLISEDKKKAEKFLNELSKVYRYLLRNNEDGLSTVDNEIRFIRSYYQLLQTRHGEAVQLNIEIDKRYDSYMLPSLTLQLLVENVVKHNVLSKNKPLVIDIFTTAGNKLVVNNNLQRRTVKAPSNKVGLENIRAKYDLLKQPGFQVMEDEKNYTVVLPLIWNNNGEMKRAILTEAKNSLT</sequence>
<dbReference type="Pfam" id="PF06580">
    <property type="entry name" value="His_kinase"/>
    <property type="match status" value="1"/>
</dbReference>
<keyword evidence="3" id="KW-0418">Kinase</keyword>
<proteinExistence type="predicted"/>
<evidence type="ECO:0000313" key="4">
    <source>
        <dbReference type="Proteomes" id="UP000515344"/>
    </source>
</evidence>
<dbReference type="AlphaFoldDB" id="A0A7G5XHX9"/>
<feature type="transmembrane region" description="Helical" evidence="1">
    <location>
        <begin position="81"/>
        <end position="103"/>
    </location>
</feature>
<evidence type="ECO:0000259" key="2">
    <source>
        <dbReference type="Pfam" id="PF06580"/>
    </source>
</evidence>
<reference evidence="4" key="1">
    <citation type="submission" date="2020-08" db="EMBL/GenBank/DDBJ databases">
        <title>Lacibacter sp. S13-6-6 genome sequencing.</title>
        <authorList>
            <person name="Jin L."/>
        </authorList>
    </citation>
    <scope>NUCLEOTIDE SEQUENCE [LARGE SCALE GENOMIC DNA]</scope>
    <source>
        <strain evidence="4">S13-6-6</strain>
    </source>
</reference>
<feature type="transmembrane region" description="Helical" evidence="1">
    <location>
        <begin position="12"/>
        <end position="29"/>
    </location>
</feature>
<keyword evidence="1" id="KW-1133">Transmembrane helix</keyword>
<dbReference type="KEGG" id="lacs:H4075_02470"/>
<dbReference type="InterPro" id="IPR010559">
    <property type="entry name" value="Sig_transdc_His_kin_internal"/>
</dbReference>
<dbReference type="RefSeq" id="WP_182803828.1">
    <property type="nucleotide sequence ID" value="NZ_CP060007.1"/>
</dbReference>
<accession>A0A7G5XHX9</accession>
<organism evidence="3 4">
    <name type="scientific">Lacibacter sediminis</name>
    <dbReference type="NCBI Taxonomy" id="2760713"/>
    <lineage>
        <taxon>Bacteria</taxon>
        <taxon>Pseudomonadati</taxon>
        <taxon>Bacteroidota</taxon>
        <taxon>Chitinophagia</taxon>
        <taxon>Chitinophagales</taxon>
        <taxon>Chitinophagaceae</taxon>
        <taxon>Lacibacter</taxon>
    </lineage>
</organism>
<dbReference type="Proteomes" id="UP000515344">
    <property type="component" value="Chromosome"/>
</dbReference>
<keyword evidence="4" id="KW-1185">Reference proteome</keyword>
<feature type="domain" description="Signal transduction histidine kinase internal region" evidence="2">
    <location>
        <begin position="163"/>
        <end position="240"/>
    </location>
</feature>
<gene>
    <name evidence="3" type="ORF">H4075_02470</name>
</gene>
<keyword evidence="1" id="KW-0472">Membrane</keyword>
<name>A0A7G5XHX9_9BACT</name>
<dbReference type="InterPro" id="IPR050640">
    <property type="entry name" value="Bact_2-comp_sensor_kinase"/>
</dbReference>
<dbReference type="PANTHER" id="PTHR34220:SF7">
    <property type="entry name" value="SENSOR HISTIDINE KINASE YPDA"/>
    <property type="match status" value="1"/>
</dbReference>
<keyword evidence="1" id="KW-0812">Transmembrane</keyword>
<dbReference type="GO" id="GO:0000155">
    <property type="term" value="F:phosphorelay sensor kinase activity"/>
    <property type="evidence" value="ECO:0007669"/>
    <property type="project" value="InterPro"/>
</dbReference>
<evidence type="ECO:0000313" key="3">
    <source>
        <dbReference type="EMBL" id="QNA45082.1"/>
    </source>
</evidence>
<keyword evidence="3" id="KW-0808">Transferase</keyword>